<evidence type="ECO:0000256" key="3">
    <source>
        <dbReference type="ARBA" id="ARBA00022723"/>
    </source>
</evidence>
<dbReference type="AlphaFoldDB" id="A0A0F9UAI5"/>
<evidence type="ECO:0000256" key="5">
    <source>
        <dbReference type="ARBA" id="ARBA00023004"/>
    </source>
</evidence>
<sequence length="411" mass="45753">MAQTRLQTPEPQLLLGPMKTLNLSPLDPEFVQNPYGAYAQARTDGPVLFWQDYGMLAAFDAATVQALLRDRRLGREVPADQRKPTPDHMRDFYAVEDQSMLELEPPTHTRLRGLVLRAFTSRRIADLAPEIEEIAQGLLDDLPKGEPFDLIPAFCTQLPVRIIARLLGVPEEMWPDLLRWSNDMVAVYQIGRTRATEEAANTAAADFTAFLRRYVNERRQDPRDDLITQLIAAEEDGEKLSTDALIGTCILLLNAGHEATVHALGNGIACLLENNTPASALAPDAINATVEEILRYDPPLHVFERFAYEDIELGDVTLEKGRKIALVLGAAGRDPALYDQPDLFDPARPAKAHVAFGGGLHFCVGAPLARLEMQIALRALFDHSPNLRLAEAPRFANTYHFHKLERLMVTL</sequence>
<dbReference type="Gene3D" id="1.10.630.10">
    <property type="entry name" value="Cytochrome P450"/>
    <property type="match status" value="1"/>
</dbReference>
<evidence type="ECO:0000256" key="4">
    <source>
        <dbReference type="ARBA" id="ARBA00023002"/>
    </source>
</evidence>
<dbReference type="GO" id="GO:0036199">
    <property type="term" value="F:cholest-4-en-3-one 26-monooxygenase activity"/>
    <property type="evidence" value="ECO:0007669"/>
    <property type="project" value="TreeGrafter"/>
</dbReference>
<evidence type="ECO:0000256" key="1">
    <source>
        <dbReference type="ARBA" id="ARBA00010617"/>
    </source>
</evidence>
<keyword evidence="3" id="KW-0479">Metal-binding</keyword>
<dbReference type="PRINTS" id="PR00385">
    <property type="entry name" value="P450"/>
</dbReference>
<accession>A0A0F9UAI5</accession>
<dbReference type="Pfam" id="PF00067">
    <property type="entry name" value="p450"/>
    <property type="match status" value="2"/>
</dbReference>
<dbReference type="SUPFAM" id="SSF48264">
    <property type="entry name" value="Cytochrome P450"/>
    <property type="match status" value="1"/>
</dbReference>
<dbReference type="EMBL" id="LAZR01000112">
    <property type="protein sequence ID" value="KKN90225.1"/>
    <property type="molecule type" value="Genomic_DNA"/>
</dbReference>
<keyword evidence="5" id="KW-0408">Iron</keyword>
<dbReference type="InterPro" id="IPR017972">
    <property type="entry name" value="Cyt_P450_CS"/>
</dbReference>
<dbReference type="FunFam" id="1.10.630.10:FF:000018">
    <property type="entry name" value="Cytochrome P450 monooxygenase"/>
    <property type="match status" value="1"/>
</dbReference>
<reference evidence="7" key="1">
    <citation type="journal article" date="2015" name="Nature">
        <title>Complex archaea that bridge the gap between prokaryotes and eukaryotes.</title>
        <authorList>
            <person name="Spang A."/>
            <person name="Saw J.H."/>
            <person name="Jorgensen S.L."/>
            <person name="Zaremba-Niedzwiedzka K."/>
            <person name="Martijn J."/>
            <person name="Lind A.E."/>
            <person name="van Eijk R."/>
            <person name="Schleper C."/>
            <person name="Guy L."/>
            <person name="Ettema T.J."/>
        </authorList>
    </citation>
    <scope>NUCLEOTIDE SEQUENCE</scope>
</reference>
<keyword evidence="4" id="KW-0560">Oxidoreductase</keyword>
<dbReference type="PRINTS" id="PR00359">
    <property type="entry name" value="BP450"/>
</dbReference>
<evidence type="ECO:0008006" key="8">
    <source>
        <dbReference type="Google" id="ProtNLM"/>
    </source>
</evidence>
<gene>
    <name evidence="7" type="ORF">LCGC14_0230590</name>
</gene>
<keyword evidence="2" id="KW-0349">Heme</keyword>
<protein>
    <recommendedName>
        <fullName evidence="8">Cytochrome P450</fullName>
    </recommendedName>
</protein>
<dbReference type="GO" id="GO:0008395">
    <property type="term" value="F:steroid hydroxylase activity"/>
    <property type="evidence" value="ECO:0007669"/>
    <property type="project" value="TreeGrafter"/>
</dbReference>
<dbReference type="PROSITE" id="PS00086">
    <property type="entry name" value="CYTOCHROME_P450"/>
    <property type="match status" value="1"/>
</dbReference>
<evidence type="ECO:0000256" key="6">
    <source>
        <dbReference type="ARBA" id="ARBA00023033"/>
    </source>
</evidence>
<evidence type="ECO:0000256" key="2">
    <source>
        <dbReference type="ARBA" id="ARBA00022617"/>
    </source>
</evidence>
<dbReference type="GO" id="GO:0020037">
    <property type="term" value="F:heme binding"/>
    <property type="evidence" value="ECO:0007669"/>
    <property type="project" value="InterPro"/>
</dbReference>
<comment type="similarity">
    <text evidence="1">Belongs to the cytochrome P450 family.</text>
</comment>
<dbReference type="GO" id="GO:0006707">
    <property type="term" value="P:cholesterol catabolic process"/>
    <property type="evidence" value="ECO:0007669"/>
    <property type="project" value="TreeGrafter"/>
</dbReference>
<dbReference type="InterPro" id="IPR002397">
    <property type="entry name" value="Cyt_P450_B"/>
</dbReference>
<proteinExistence type="inferred from homology"/>
<evidence type="ECO:0000313" key="7">
    <source>
        <dbReference type="EMBL" id="KKN90225.1"/>
    </source>
</evidence>
<name>A0A0F9UAI5_9ZZZZ</name>
<dbReference type="PANTHER" id="PTHR46696">
    <property type="entry name" value="P450, PUTATIVE (EUROFUNG)-RELATED"/>
    <property type="match status" value="1"/>
</dbReference>
<dbReference type="GO" id="GO:0005506">
    <property type="term" value="F:iron ion binding"/>
    <property type="evidence" value="ECO:0007669"/>
    <property type="project" value="InterPro"/>
</dbReference>
<dbReference type="InterPro" id="IPR001128">
    <property type="entry name" value="Cyt_P450"/>
</dbReference>
<keyword evidence="6" id="KW-0503">Monooxygenase</keyword>
<comment type="caution">
    <text evidence="7">The sequence shown here is derived from an EMBL/GenBank/DDBJ whole genome shotgun (WGS) entry which is preliminary data.</text>
</comment>
<dbReference type="InterPro" id="IPR036396">
    <property type="entry name" value="Cyt_P450_sf"/>
</dbReference>
<dbReference type="CDD" id="cd20625">
    <property type="entry name" value="CYP164-like"/>
    <property type="match status" value="1"/>
</dbReference>
<dbReference type="PANTHER" id="PTHR46696:SF4">
    <property type="entry name" value="BIOTIN BIOSYNTHESIS CYTOCHROME P450"/>
    <property type="match status" value="1"/>
</dbReference>
<organism evidence="7">
    <name type="scientific">marine sediment metagenome</name>
    <dbReference type="NCBI Taxonomy" id="412755"/>
    <lineage>
        <taxon>unclassified sequences</taxon>
        <taxon>metagenomes</taxon>
        <taxon>ecological metagenomes</taxon>
    </lineage>
</organism>